<comment type="caution">
    <text evidence="4">The sequence shown here is derived from an EMBL/GenBank/DDBJ whole genome shotgun (WGS) entry which is preliminary data.</text>
</comment>
<gene>
    <name evidence="4" type="ORF">C8A05DRAFT_15613</name>
</gene>
<dbReference type="PANTHER" id="PTHR10039">
    <property type="entry name" value="AMELOGENIN"/>
    <property type="match status" value="1"/>
</dbReference>
<feature type="repeat" description="ANK" evidence="2">
    <location>
        <begin position="532"/>
        <end position="564"/>
    </location>
</feature>
<dbReference type="PANTHER" id="PTHR10039:SF14">
    <property type="entry name" value="NACHT DOMAIN-CONTAINING PROTEIN"/>
    <property type="match status" value="1"/>
</dbReference>
<keyword evidence="1" id="KW-0677">Repeat</keyword>
<keyword evidence="5" id="KW-1185">Reference proteome</keyword>
<feature type="domain" description="Nephrocystin 3-like N-terminal" evidence="3">
    <location>
        <begin position="1"/>
        <end position="135"/>
    </location>
</feature>
<evidence type="ECO:0000313" key="5">
    <source>
        <dbReference type="Proteomes" id="UP001303889"/>
    </source>
</evidence>
<protein>
    <submittedName>
        <fullName evidence="4">Zinc finger protein</fullName>
    </submittedName>
</protein>
<reference evidence="4" key="1">
    <citation type="journal article" date="2023" name="Mol. Phylogenet. Evol.">
        <title>Genome-scale phylogeny and comparative genomics of the fungal order Sordariales.</title>
        <authorList>
            <person name="Hensen N."/>
            <person name="Bonometti L."/>
            <person name="Westerberg I."/>
            <person name="Brannstrom I.O."/>
            <person name="Guillou S."/>
            <person name="Cros-Aarteil S."/>
            <person name="Calhoun S."/>
            <person name="Haridas S."/>
            <person name="Kuo A."/>
            <person name="Mondo S."/>
            <person name="Pangilinan J."/>
            <person name="Riley R."/>
            <person name="LaButti K."/>
            <person name="Andreopoulos B."/>
            <person name="Lipzen A."/>
            <person name="Chen C."/>
            <person name="Yan M."/>
            <person name="Daum C."/>
            <person name="Ng V."/>
            <person name="Clum A."/>
            <person name="Steindorff A."/>
            <person name="Ohm R.A."/>
            <person name="Martin F."/>
            <person name="Silar P."/>
            <person name="Natvig D.O."/>
            <person name="Lalanne C."/>
            <person name="Gautier V."/>
            <person name="Ament-Velasquez S.L."/>
            <person name="Kruys A."/>
            <person name="Hutchinson M.I."/>
            <person name="Powell A.J."/>
            <person name="Barry K."/>
            <person name="Miller A.N."/>
            <person name="Grigoriev I.V."/>
            <person name="Debuchy R."/>
            <person name="Gladieux P."/>
            <person name="Hiltunen Thoren M."/>
            <person name="Johannesson H."/>
        </authorList>
    </citation>
    <scope>NUCLEOTIDE SEQUENCE</scope>
    <source>
        <strain evidence="4">CBS 103.79</strain>
    </source>
</reference>
<dbReference type="InterPro" id="IPR036770">
    <property type="entry name" value="Ankyrin_rpt-contain_sf"/>
</dbReference>
<dbReference type="Pfam" id="PF12796">
    <property type="entry name" value="Ank_2"/>
    <property type="match status" value="1"/>
</dbReference>
<dbReference type="SMART" id="SM00248">
    <property type="entry name" value="ANK"/>
    <property type="match status" value="2"/>
</dbReference>
<accession>A0AAN6MLR2</accession>
<dbReference type="AlphaFoldDB" id="A0AAN6MLR2"/>
<dbReference type="PROSITE" id="PS50297">
    <property type="entry name" value="ANK_REP_REGION"/>
    <property type="match status" value="1"/>
</dbReference>
<dbReference type="SUPFAM" id="SSF48403">
    <property type="entry name" value="Ankyrin repeat"/>
    <property type="match status" value="1"/>
</dbReference>
<dbReference type="Pfam" id="PF24883">
    <property type="entry name" value="NPHP3_N"/>
    <property type="match status" value="1"/>
</dbReference>
<evidence type="ECO:0000313" key="4">
    <source>
        <dbReference type="EMBL" id="KAK3902322.1"/>
    </source>
</evidence>
<dbReference type="Proteomes" id="UP001303889">
    <property type="component" value="Unassembled WGS sequence"/>
</dbReference>
<evidence type="ECO:0000259" key="3">
    <source>
        <dbReference type="Pfam" id="PF24883"/>
    </source>
</evidence>
<dbReference type="Gene3D" id="1.25.40.20">
    <property type="entry name" value="Ankyrin repeat-containing domain"/>
    <property type="match status" value="1"/>
</dbReference>
<proteinExistence type="predicted"/>
<dbReference type="PROSITE" id="PS50088">
    <property type="entry name" value="ANK_REPEAT"/>
    <property type="match status" value="1"/>
</dbReference>
<sequence length="744" mass="84375">TILASRVVQHLQQLRERGNPTGYNFLLLYFFFKHHQPDKRSFVPMLLSLLSQAVFQDEVLLDLVYQRCIRADQTRIRSASLLRELADLVLKAQSMCFVVVDTLDECTEDQSTRAEDAQGQASSGPRDRSIRLLISGQRNGLLEGRLRHWPTLQVDSSLSHMTDIKTYCGAESLRIQQKFGASEDVRLGIIDKVTSTAKAGMFLYTKVVLSNLWVQPTRRHFKRELQEENFPKAMDQAYERVAVHILERPDESQSDLARGILNLVICAERPLFWKEIQARFCIDVQSETADLDFRLLEPGKKYFSALIEVGRKDLPGSPASEPDDLVELVHETARIYLFQTGRFHLADLHADMALFCAQYLSSAPFNPDMGKPAVTMHCRTGYYGFLDYAAANWWKHARQIECSKNTTILTTVAKMADALNSRDETTTANTATDMTAVRTLIHQIPGDGRDWEDAFPIEARVKLARACLESLLGHANTESSADLEEISNLYGRVAYKCSKPNLNISKAAREGKLELIQELVTGGTSVDVQQKDGSTPLFLAARAGNYQVCRWLLEHEAKADTRCTKETITALWAAVANDDLEIASLLIVDHGADISVHDSTGATMRALMERSRCTRIPERFPLEFWLSGNPGKTGPGNTRPDVPNRQATTWNYAAQDSKMQLMLLEEQHMKRPVMLLDQQNQKRLMMWRQEQDLSNHPTSTRTSEFLDRQMQLILLEQQNKKRLMMTRQEKDLTTADSDHPLLDK</sequence>
<name>A0AAN6MLR2_9PEZI</name>
<keyword evidence="2" id="KW-0040">ANK repeat</keyword>
<dbReference type="InterPro" id="IPR002110">
    <property type="entry name" value="Ankyrin_rpt"/>
</dbReference>
<reference evidence="4" key="2">
    <citation type="submission" date="2023-05" db="EMBL/GenBank/DDBJ databases">
        <authorList>
            <consortium name="Lawrence Berkeley National Laboratory"/>
            <person name="Steindorff A."/>
            <person name="Hensen N."/>
            <person name="Bonometti L."/>
            <person name="Westerberg I."/>
            <person name="Brannstrom I.O."/>
            <person name="Guillou S."/>
            <person name="Cros-Aarteil S."/>
            <person name="Calhoun S."/>
            <person name="Haridas S."/>
            <person name="Kuo A."/>
            <person name="Mondo S."/>
            <person name="Pangilinan J."/>
            <person name="Riley R."/>
            <person name="Labutti K."/>
            <person name="Andreopoulos B."/>
            <person name="Lipzen A."/>
            <person name="Chen C."/>
            <person name="Yanf M."/>
            <person name="Daum C."/>
            <person name="Ng V."/>
            <person name="Clum A."/>
            <person name="Ohm R."/>
            <person name="Martin F."/>
            <person name="Silar P."/>
            <person name="Natvig D."/>
            <person name="Lalanne C."/>
            <person name="Gautier V."/>
            <person name="Ament-Velasquez S.L."/>
            <person name="Kruys A."/>
            <person name="Hutchinson M.I."/>
            <person name="Powell A.J."/>
            <person name="Barry K."/>
            <person name="Miller A.N."/>
            <person name="Grigoriev I.V."/>
            <person name="Debuchy R."/>
            <person name="Gladieux P."/>
            <person name="Thoren M.H."/>
            <person name="Johannesson H."/>
        </authorList>
    </citation>
    <scope>NUCLEOTIDE SEQUENCE</scope>
    <source>
        <strain evidence="4">CBS 103.79</strain>
    </source>
</reference>
<feature type="non-terminal residue" evidence="4">
    <location>
        <position position="1"/>
    </location>
</feature>
<evidence type="ECO:0000256" key="1">
    <source>
        <dbReference type="ARBA" id="ARBA00022737"/>
    </source>
</evidence>
<organism evidence="4 5">
    <name type="scientific">Staphylotrichum tortipilum</name>
    <dbReference type="NCBI Taxonomy" id="2831512"/>
    <lineage>
        <taxon>Eukaryota</taxon>
        <taxon>Fungi</taxon>
        <taxon>Dikarya</taxon>
        <taxon>Ascomycota</taxon>
        <taxon>Pezizomycotina</taxon>
        <taxon>Sordariomycetes</taxon>
        <taxon>Sordariomycetidae</taxon>
        <taxon>Sordariales</taxon>
        <taxon>Chaetomiaceae</taxon>
        <taxon>Staphylotrichum</taxon>
    </lineage>
</organism>
<dbReference type="InterPro" id="IPR056884">
    <property type="entry name" value="NPHP3-like_N"/>
</dbReference>
<dbReference type="EMBL" id="MU855518">
    <property type="protein sequence ID" value="KAK3902322.1"/>
    <property type="molecule type" value="Genomic_DNA"/>
</dbReference>
<evidence type="ECO:0000256" key="2">
    <source>
        <dbReference type="PROSITE-ProRule" id="PRU00023"/>
    </source>
</evidence>